<evidence type="ECO:0000256" key="1">
    <source>
        <dbReference type="SAM" id="MobiDB-lite"/>
    </source>
</evidence>
<dbReference type="EMBL" id="AP009493">
    <property type="protein sequence ID" value="BAG19019.1"/>
    <property type="molecule type" value="Genomic_DNA"/>
</dbReference>
<evidence type="ECO:0000313" key="2">
    <source>
        <dbReference type="EMBL" id="BAG19019.1"/>
    </source>
</evidence>
<evidence type="ECO:0000313" key="3">
    <source>
        <dbReference type="Proteomes" id="UP000001685"/>
    </source>
</evidence>
<protein>
    <submittedName>
        <fullName evidence="2">Uncharacterized protein</fullName>
    </submittedName>
</protein>
<dbReference type="eggNOG" id="ENOG5032EP5">
    <property type="taxonomic scope" value="Bacteria"/>
</dbReference>
<feature type="compositionally biased region" description="Basic and acidic residues" evidence="1">
    <location>
        <begin position="191"/>
        <end position="206"/>
    </location>
</feature>
<sequence length="206" mass="21597">MTATTVRLTEHAPQRGVRRTGATLLHPDRPLRVVDEHLRVRLQAAHPMPLLADVLVAEVPSGAWPPYGSPLGYAAELADCHPGALVVAVYRGPRCWLRLGGRPGLLVRGPGGPVQPWAVWASVAHVWLVAGLDPAAFDPAAVQVVRTVRDYAPDPRRSSPDGSGAGGAGGESAVPGDSSAPSRAAAPTASADRDRPTEPYRDTASR</sequence>
<dbReference type="KEGG" id="sgr:SGR_2190"/>
<dbReference type="AlphaFoldDB" id="B1W0D0"/>
<dbReference type="HOGENOM" id="CLU_1331300_0_0_11"/>
<dbReference type="Proteomes" id="UP000001685">
    <property type="component" value="Chromosome"/>
</dbReference>
<feature type="compositionally biased region" description="Low complexity" evidence="1">
    <location>
        <begin position="171"/>
        <end position="190"/>
    </location>
</feature>
<proteinExistence type="predicted"/>
<feature type="region of interest" description="Disordered" evidence="1">
    <location>
        <begin position="151"/>
        <end position="206"/>
    </location>
</feature>
<name>B1W0D0_STRGG</name>
<organism evidence="2 3">
    <name type="scientific">Streptomyces griseus subsp. griseus (strain JCM 4626 / CBS 651.72 / NBRC 13350 / KCC S-0626 / ISP 5235)</name>
    <dbReference type="NCBI Taxonomy" id="455632"/>
    <lineage>
        <taxon>Bacteria</taxon>
        <taxon>Bacillati</taxon>
        <taxon>Actinomycetota</taxon>
        <taxon>Actinomycetes</taxon>
        <taxon>Kitasatosporales</taxon>
        <taxon>Streptomycetaceae</taxon>
        <taxon>Streptomyces</taxon>
    </lineage>
</organism>
<reference evidence="3" key="1">
    <citation type="journal article" date="2008" name="J. Bacteriol.">
        <title>Genome sequence of the streptomycin-producing microorganism Streptomyces griseus IFO 13350.</title>
        <authorList>
            <person name="Ohnishi Y."/>
            <person name="Ishikawa J."/>
            <person name="Hara H."/>
            <person name="Suzuki H."/>
            <person name="Ikenoya M."/>
            <person name="Ikeda H."/>
            <person name="Yamashita A."/>
            <person name="Hattori M."/>
            <person name="Horinouchi S."/>
        </authorList>
    </citation>
    <scope>NUCLEOTIDE SEQUENCE [LARGE SCALE GENOMIC DNA]</scope>
    <source>
        <strain evidence="3">JCM 4626 / NBRC 13350</strain>
    </source>
</reference>
<accession>B1W0D0</accession>
<gene>
    <name evidence="2" type="ordered locus">SGR_2190</name>
</gene>